<keyword evidence="3" id="KW-1185">Reference proteome</keyword>
<evidence type="ECO:0000313" key="2">
    <source>
        <dbReference type="EMBL" id="QUX26234.1"/>
    </source>
</evidence>
<dbReference type="Proteomes" id="UP000676079">
    <property type="component" value="Chromosome"/>
</dbReference>
<feature type="transmembrane region" description="Helical" evidence="1">
    <location>
        <begin position="88"/>
        <end position="107"/>
    </location>
</feature>
<protein>
    <submittedName>
        <fullName evidence="2">Uncharacterized protein</fullName>
    </submittedName>
</protein>
<keyword evidence="1" id="KW-1133">Transmembrane helix</keyword>
<name>A0ABX8BYG3_9ACTN</name>
<proteinExistence type="predicted"/>
<feature type="transmembrane region" description="Helical" evidence="1">
    <location>
        <begin position="119"/>
        <end position="136"/>
    </location>
</feature>
<feature type="transmembrane region" description="Helical" evidence="1">
    <location>
        <begin position="52"/>
        <end position="76"/>
    </location>
</feature>
<organism evidence="2 3">
    <name type="scientific">Nocardiopsis changdeensis</name>
    <dbReference type="NCBI Taxonomy" id="2831969"/>
    <lineage>
        <taxon>Bacteria</taxon>
        <taxon>Bacillati</taxon>
        <taxon>Actinomycetota</taxon>
        <taxon>Actinomycetes</taxon>
        <taxon>Streptosporangiales</taxon>
        <taxon>Nocardiopsidaceae</taxon>
        <taxon>Nocardiopsis</taxon>
    </lineage>
</organism>
<keyword evidence="1" id="KW-0472">Membrane</keyword>
<accession>A0ABX8BYG3</accession>
<evidence type="ECO:0000256" key="1">
    <source>
        <dbReference type="SAM" id="Phobius"/>
    </source>
</evidence>
<keyword evidence="1" id="KW-0812">Transmembrane</keyword>
<sequence>MSLFPLALWEFSRALTLSDAGMGLFLLAPVVTGVVLLMAWMADRWLAGFGVVHALTCSVLVTGTAMAVPVVVSFLAPDAAPLPGGPNVNIPFLTGVISTLGLGAAMLSTRLPGARAPGTLPAVAVVFVLLLLLPVLSEAMRGHTAAERAGALIRGYGRPITVLDHPDWTLAAAHRTHQGLRLTYLDGDGAPLYVVTWDRASEGIDQGCDYPGTRCVRSGDTVAVHHSATEPAELRVAMGNGRIVSLSPGCGPGADLAAAADRLRPESPGERDLLAEALAPLPWR</sequence>
<dbReference type="EMBL" id="CP074133">
    <property type="protein sequence ID" value="QUX26234.1"/>
    <property type="molecule type" value="Genomic_DNA"/>
</dbReference>
<evidence type="ECO:0000313" key="3">
    <source>
        <dbReference type="Proteomes" id="UP000676079"/>
    </source>
</evidence>
<reference evidence="2 3" key="1">
    <citation type="submission" date="2021-05" db="EMBL/GenBank/DDBJ databases">
        <title>Direct Submission.</title>
        <authorList>
            <person name="Li K."/>
            <person name="Gao J."/>
        </authorList>
    </citation>
    <scope>NUCLEOTIDE SEQUENCE [LARGE SCALE GENOMIC DNA]</scope>
    <source>
        <strain evidence="2 3">Mg02</strain>
    </source>
</reference>
<gene>
    <name evidence="2" type="ORF">KGD84_26805</name>
</gene>
<feature type="transmembrane region" description="Helical" evidence="1">
    <location>
        <begin position="20"/>
        <end position="40"/>
    </location>
</feature>